<reference evidence="1" key="1">
    <citation type="submission" date="2013-08" db="EMBL/GenBank/DDBJ databases">
        <title>Gene expansion shapes genome architecture in the human pathogen Lichtheimia corymbifera: an evolutionary genomics analysis in the ancient terrestrial Mucorales (Mucoromycotina).</title>
        <authorList>
            <person name="Schwartze V.U."/>
            <person name="Winter S."/>
            <person name="Shelest E."/>
            <person name="Marcet-Houben M."/>
            <person name="Horn F."/>
            <person name="Wehner S."/>
            <person name="Hoffmann K."/>
            <person name="Riege K."/>
            <person name="Sammeth M."/>
            <person name="Nowrousian M."/>
            <person name="Valiante V."/>
            <person name="Linde J."/>
            <person name="Jacobsen I.D."/>
            <person name="Marz M."/>
            <person name="Brakhage A.A."/>
            <person name="Gabaldon T."/>
            <person name="Bocker S."/>
            <person name="Voigt K."/>
        </authorList>
    </citation>
    <scope>NUCLEOTIDE SEQUENCE [LARGE SCALE GENOMIC DNA]</scope>
    <source>
        <strain evidence="1">FSU 9682</strain>
    </source>
</reference>
<keyword evidence="2" id="KW-1185">Reference proteome</keyword>
<accession>A0A068RRP2</accession>
<dbReference type="EMBL" id="CBTN010000010">
    <property type="protein sequence ID" value="CDH51606.1"/>
    <property type="molecule type" value="Genomic_DNA"/>
</dbReference>
<evidence type="ECO:0000313" key="1">
    <source>
        <dbReference type="EMBL" id="CDH51606.1"/>
    </source>
</evidence>
<gene>
    <name evidence="1" type="ORF">LCOR_03188.1</name>
</gene>
<protein>
    <submittedName>
        <fullName evidence="1">Uncharacterized protein</fullName>
    </submittedName>
</protein>
<comment type="caution">
    <text evidence="1">The sequence shown here is derived from an EMBL/GenBank/DDBJ whole genome shotgun (WGS) entry which is preliminary data.</text>
</comment>
<dbReference type="Proteomes" id="UP000027586">
    <property type="component" value="Unassembled WGS sequence"/>
</dbReference>
<evidence type="ECO:0000313" key="2">
    <source>
        <dbReference type="Proteomes" id="UP000027586"/>
    </source>
</evidence>
<dbReference type="AlphaFoldDB" id="A0A068RRP2"/>
<dbReference type="VEuPathDB" id="FungiDB:LCOR_03188.1"/>
<name>A0A068RRP2_9FUNG</name>
<sequence>MHIVQKVAIIYAAALRMKSNLLRQVKTSSRRSKIMNKVALATQTSSCYLHTMSVDVLQYDCDTPPGLCCDIAALSKAQLVRFNGFPYTHRMVASLDRTTRHPLVYQHSTTTFATLSSSLFITTSSSITIFKEYNHAYIK</sequence>
<organism evidence="1 2">
    <name type="scientific">Lichtheimia corymbifera JMRC:FSU:9682</name>
    <dbReference type="NCBI Taxonomy" id="1263082"/>
    <lineage>
        <taxon>Eukaryota</taxon>
        <taxon>Fungi</taxon>
        <taxon>Fungi incertae sedis</taxon>
        <taxon>Mucoromycota</taxon>
        <taxon>Mucoromycotina</taxon>
        <taxon>Mucoromycetes</taxon>
        <taxon>Mucorales</taxon>
        <taxon>Lichtheimiaceae</taxon>
        <taxon>Lichtheimia</taxon>
    </lineage>
</organism>
<proteinExistence type="predicted"/>